<evidence type="ECO:0000256" key="4">
    <source>
        <dbReference type="ARBA" id="ARBA00022618"/>
    </source>
</evidence>
<comment type="function">
    <text evidence="9">Essential cell division protein.</text>
</comment>
<dbReference type="RefSeq" id="WP_160985415.1">
    <property type="nucleotide sequence ID" value="NZ_WVTD01000004.1"/>
</dbReference>
<comment type="subcellular location">
    <subcellularLocation>
        <location evidence="9">Cell inner membrane</location>
        <topology evidence="9">Single-pass type II membrane protein</topology>
    </subcellularLocation>
    <subcellularLocation>
        <location evidence="1">Membrane</location>
    </subcellularLocation>
    <text evidence="9">Localizes to the division septum.</text>
</comment>
<feature type="domain" description="POTRA" evidence="11">
    <location>
        <begin position="92"/>
        <end position="160"/>
    </location>
</feature>
<dbReference type="AlphaFoldDB" id="A0A7X4GG87"/>
<reference evidence="12 13" key="1">
    <citation type="submission" date="2019-12" db="EMBL/GenBank/DDBJ databases">
        <authorList>
            <person name="Feng G."/>
            <person name="Zhu H."/>
        </authorList>
    </citation>
    <scope>NUCLEOTIDE SEQUENCE [LARGE SCALE GENOMIC DNA]</scope>
    <source>
        <strain evidence="12 13">FGD1</strain>
    </source>
</reference>
<evidence type="ECO:0000256" key="1">
    <source>
        <dbReference type="ARBA" id="ARBA00004370"/>
    </source>
</evidence>
<dbReference type="EMBL" id="WVTD01000004">
    <property type="protein sequence ID" value="MYL97696.1"/>
    <property type="molecule type" value="Genomic_DNA"/>
</dbReference>
<feature type="compositionally biased region" description="Low complexity" evidence="10">
    <location>
        <begin position="307"/>
        <end position="324"/>
    </location>
</feature>
<evidence type="ECO:0000256" key="8">
    <source>
        <dbReference type="ARBA" id="ARBA00023306"/>
    </source>
</evidence>
<dbReference type="InterPro" id="IPR034746">
    <property type="entry name" value="POTRA"/>
</dbReference>
<evidence type="ECO:0000313" key="12">
    <source>
        <dbReference type="EMBL" id="MYL97696.1"/>
    </source>
</evidence>
<dbReference type="GO" id="GO:0043093">
    <property type="term" value="P:FtsZ-dependent cytokinesis"/>
    <property type="evidence" value="ECO:0007669"/>
    <property type="project" value="UniProtKB-UniRule"/>
</dbReference>
<sequence length="324" mass="34775">MSQTIRRKGTSARKAAAAHGAQRKVRAAKARTGSALDTAMAWLPFSEAQLQRLFMFVILGSAVALVCAVAVFAGLPGLAGKQMALVAGQAGFEVKRVEVRGVKNINEMKVYEKALGERDRAMPLVDIAALRQDLLGLSWVKDARVSRQLPDTLVIDIVEREPHAVLRKADRFVLIDETGHELEAISRKQAGGRLIVSGPGAGRQVIELGRLLEAAPALKPRVQEAEWIGNRRWNLTFQSGQVLALPEGDRQSAGALVTFARLDGTNRLLGGKVTAFDMRASDRIYMRVPEQDGQELALKAGSVPHTAGESTGASAASSPGSDDQ</sequence>
<dbReference type="InterPro" id="IPR013685">
    <property type="entry name" value="POTRA_FtsQ_type"/>
</dbReference>
<evidence type="ECO:0000256" key="9">
    <source>
        <dbReference type="HAMAP-Rule" id="MF_00911"/>
    </source>
</evidence>
<dbReference type="InterPro" id="IPR005548">
    <property type="entry name" value="Cell_div_FtsQ/DivIB_C"/>
</dbReference>
<dbReference type="Pfam" id="PF08478">
    <property type="entry name" value="POTRA_1"/>
    <property type="match status" value="1"/>
</dbReference>
<name>A0A7X4GG87_9SPHN</name>
<organism evidence="12 13">
    <name type="scientific">Novosphingobium silvae</name>
    <dbReference type="NCBI Taxonomy" id="2692619"/>
    <lineage>
        <taxon>Bacteria</taxon>
        <taxon>Pseudomonadati</taxon>
        <taxon>Pseudomonadota</taxon>
        <taxon>Alphaproteobacteria</taxon>
        <taxon>Sphingomonadales</taxon>
        <taxon>Sphingomonadaceae</taxon>
        <taxon>Novosphingobium</taxon>
    </lineage>
</organism>
<dbReference type="InterPro" id="IPR026579">
    <property type="entry name" value="FtsQ"/>
</dbReference>
<keyword evidence="4 9" id="KW-0132">Cell division</keyword>
<dbReference type="HAMAP" id="MF_00911">
    <property type="entry name" value="FtsQ_subfam"/>
    <property type="match status" value="1"/>
</dbReference>
<dbReference type="Pfam" id="PF03799">
    <property type="entry name" value="FtsQ_DivIB_C"/>
    <property type="match status" value="1"/>
</dbReference>
<keyword evidence="3 9" id="KW-0997">Cell inner membrane</keyword>
<comment type="similarity">
    <text evidence="9">Belongs to the FtsQ/DivIB family. FtsQ subfamily.</text>
</comment>
<dbReference type="GO" id="GO:0090529">
    <property type="term" value="P:cell septum assembly"/>
    <property type="evidence" value="ECO:0007669"/>
    <property type="project" value="InterPro"/>
</dbReference>
<proteinExistence type="inferred from homology"/>
<comment type="caution">
    <text evidence="12">The sequence shown here is derived from an EMBL/GenBank/DDBJ whole genome shotgun (WGS) entry which is preliminary data.</text>
</comment>
<evidence type="ECO:0000313" key="13">
    <source>
        <dbReference type="Proteomes" id="UP000465810"/>
    </source>
</evidence>
<keyword evidence="5 9" id="KW-0812">Transmembrane</keyword>
<feature type="region of interest" description="Disordered" evidence="10">
    <location>
        <begin position="295"/>
        <end position="324"/>
    </location>
</feature>
<keyword evidence="7 9" id="KW-0472">Membrane</keyword>
<keyword evidence="6 9" id="KW-1133">Transmembrane helix</keyword>
<dbReference type="Gene3D" id="3.10.20.310">
    <property type="entry name" value="membrane protein fhac"/>
    <property type="match status" value="1"/>
</dbReference>
<feature type="transmembrane region" description="Helical" evidence="9">
    <location>
        <begin position="53"/>
        <end position="75"/>
    </location>
</feature>
<dbReference type="GO" id="GO:0032153">
    <property type="term" value="C:cell division site"/>
    <property type="evidence" value="ECO:0007669"/>
    <property type="project" value="UniProtKB-UniRule"/>
</dbReference>
<dbReference type="GO" id="GO:0005886">
    <property type="term" value="C:plasma membrane"/>
    <property type="evidence" value="ECO:0007669"/>
    <property type="project" value="UniProtKB-SubCell"/>
</dbReference>
<accession>A0A7X4GG87</accession>
<keyword evidence="8 9" id="KW-0131">Cell cycle</keyword>
<evidence type="ECO:0000256" key="5">
    <source>
        <dbReference type="ARBA" id="ARBA00022692"/>
    </source>
</evidence>
<dbReference type="PROSITE" id="PS51779">
    <property type="entry name" value="POTRA"/>
    <property type="match status" value="1"/>
</dbReference>
<evidence type="ECO:0000256" key="6">
    <source>
        <dbReference type="ARBA" id="ARBA00022989"/>
    </source>
</evidence>
<keyword evidence="2 9" id="KW-1003">Cell membrane</keyword>
<evidence type="ECO:0000256" key="2">
    <source>
        <dbReference type="ARBA" id="ARBA00022475"/>
    </source>
</evidence>
<evidence type="ECO:0000256" key="10">
    <source>
        <dbReference type="SAM" id="MobiDB-lite"/>
    </source>
</evidence>
<evidence type="ECO:0000256" key="7">
    <source>
        <dbReference type="ARBA" id="ARBA00023136"/>
    </source>
</evidence>
<evidence type="ECO:0000259" key="11">
    <source>
        <dbReference type="PROSITE" id="PS51779"/>
    </source>
</evidence>
<dbReference type="PANTHER" id="PTHR35851">
    <property type="entry name" value="CELL DIVISION PROTEIN FTSQ"/>
    <property type="match status" value="1"/>
</dbReference>
<gene>
    <name evidence="9" type="primary">ftsQ</name>
    <name evidence="12" type="ORF">GR702_07890</name>
</gene>
<keyword evidence="13" id="KW-1185">Reference proteome</keyword>
<protein>
    <recommendedName>
        <fullName evidence="9">Cell division protein FtsQ</fullName>
    </recommendedName>
</protein>
<dbReference type="Proteomes" id="UP000465810">
    <property type="component" value="Unassembled WGS sequence"/>
</dbReference>
<dbReference type="PANTHER" id="PTHR35851:SF1">
    <property type="entry name" value="CELL DIVISION PROTEIN FTSQ"/>
    <property type="match status" value="1"/>
</dbReference>
<evidence type="ECO:0000256" key="3">
    <source>
        <dbReference type="ARBA" id="ARBA00022519"/>
    </source>
</evidence>